<feature type="region of interest" description="Disordered" evidence="1">
    <location>
        <begin position="456"/>
        <end position="708"/>
    </location>
</feature>
<feature type="compositionally biased region" description="Low complexity" evidence="1">
    <location>
        <begin position="635"/>
        <end position="656"/>
    </location>
</feature>
<feature type="compositionally biased region" description="Basic and acidic residues" evidence="1">
    <location>
        <begin position="515"/>
        <end position="534"/>
    </location>
</feature>
<feature type="compositionally biased region" description="Basic and acidic residues" evidence="1">
    <location>
        <begin position="456"/>
        <end position="467"/>
    </location>
</feature>
<proteinExistence type="predicted"/>
<protein>
    <submittedName>
        <fullName evidence="2">Uncharacterized protein</fullName>
    </submittedName>
</protein>
<evidence type="ECO:0000256" key="1">
    <source>
        <dbReference type="SAM" id="MobiDB-lite"/>
    </source>
</evidence>
<dbReference type="Proteomes" id="UP000297245">
    <property type="component" value="Unassembled WGS sequence"/>
</dbReference>
<keyword evidence="3" id="KW-1185">Reference proteome</keyword>
<sequence length="722" mass="77493">MPKKIAPVTQKFGYKASLKGVEWDIPPVPDFEDETPGAFIPNRSNKQEKAASGSNKNDVPATIPNVTELPAPGEPTGKDIPLDADSVTPAAANSSSVSALPVDSNAAGPNQSTPDPKKTTAVGESAVTHTDPVSINPTPGGPTSPSHPTDSNVAEPSTAPVTTVENTAGVDVTSSGKKSAVNIGSMKGVDKQQLRSAADILGWEELSAEEVDNRKTGLANLRHKLQEYFAKEARKVDHVGGGALIEKLAEKTLRKDPKPQRLADVQMFMRHYFDKVIRPEYNVEKASADAQFDAWVKANPNASEKDISARKPKGIAIRFEVAKRMLLAETEDFQREMKELADKDYRERLEAWEDSAVEVKKPSERTAQDWGASLQKWGPQSATMLNAFGKEMGLVGINAWVGPNPYNNGHIEIFMTSAGTGPTGLTWSQFDPEAYHAFSRSFIAFGKTIYNHKARAERSISEAEKRGPTIRAWGTGDHAAIPDRDSDEDDEDDKTRVEDRSAPSGKSVKKSSQKASRDGRVDGKKRKATEEQEHRGKRSRVVKKSKEIVSSSDEEANSDSDVEDGPASRTRRAIARASKPSAAISKPSAATSKSSAATSKPSAAVSKPVTSKPSVVITRSPPKRIPPSTPKAAQTKAKPPTTSSSKAASSSSKSTPVQSKALSPATKKDIPKEYEKTSGPAIEKDLPEALKDNTGGDTQPQLADTPKANVAETTQAQLAEAW</sequence>
<feature type="compositionally biased region" description="Low complexity" evidence="1">
    <location>
        <begin position="575"/>
        <end position="616"/>
    </location>
</feature>
<feature type="compositionally biased region" description="Low complexity" evidence="1">
    <location>
        <begin position="137"/>
        <end position="149"/>
    </location>
</feature>
<gene>
    <name evidence="2" type="ORF">K435DRAFT_877125</name>
</gene>
<accession>A0A4S8KQJ7</accession>
<evidence type="ECO:0000313" key="2">
    <source>
        <dbReference type="EMBL" id="THU78006.1"/>
    </source>
</evidence>
<dbReference type="OrthoDB" id="3028129at2759"/>
<name>A0A4S8KQJ7_DENBC</name>
<feature type="compositionally biased region" description="Basic and acidic residues" evidence="1">
    <location>
        <begin position="666"/>
        <end position="691"/>
    </location>
</feature>
<evidence type="ECO:0000313" key="3">
    <source>
        <dbReference type="Proteomes" id="UP000297245"/>
    </source>
</evidence>
<feature type="compositionally biased region" description="Polar residues" evidence="1">
    <location>
        <begin position="127"/>
        <end position="136"/>
    </location>
</feature>
<reference evidence="2 3" key="1">
    <citation type="journal article" date="2019" name="Nat. Ecol. Evol.">
        <title>Megaphylogeny resolves global patterns of mushroom evolution.</title>
        <authorList>
            <person name="Varga T."/>
            <person name="Krizsan K."/>
            <person name="Foldi C."/>
            <person name="Dima B."/>
            <person name="Sanchez-Garcia M."/>
            <person name="Sanchez-Ramirez S."/>
            <person name="Szollosi G.J."/>
            <person name="Szarkandi J.G."/>
            <person name="Papp V."/>
            <person name="Albert L."/>
            <person name="Andreopoulos W."/>
            <person name="Angelini C."/>
            <person name="Antonin V."/>
            <person name="Barry K.W."/>
            <person name="Bougher N.L."/>
            <person name="Buchanan P."/>
            <person name="Buyck B."/>
            <person name="Bense V."/>
            <person name="Catcheside P."/>
            <person name="Chovatia M."/>
            <person name="Cooper J."/>
            <person name="Damon W."/>
            <person name="Desjardin D."/>
            <person name="Finy P."/>
            <person name="Geml J."/>
            <person name="Haridas S."/>
            <person name="Hughes K."/>
            <person name="Justo A."/>
            <person name="Karasinski D."/>
            <person name="Kautmanova I."/>
            <person name="Kiss B."/>
            <person name="Kocsube S."/>
            <person name="Kotiranta H."/>
            <person name="LaButti K.M."/>
            <person name="Lechner B.E."/>
            <person name="Liimatainen K."/>
            <person name="Lipzen A."/>
            <person name="Lukacs Z."/>
            <person name="Mihaltcheva S."/>
            <person name="Morgado L.N."/>
            <person name="Niskanen T."/>
            <person name="Noordeloos M.E."/>
            <person name="Ohm R.A."/>
            <person name="Ortiz-Santana B."/>
            <person name="Ovrebo C."/>
            <person name="Racz N."/>
            <person name="Riley R."/>
            <person name="Savchenko A."/>
            <person name="Shiryaev A."/>
            <person name="Soop K."/>
            <person name="Spirin V."/>
            <person name="Szebenyi C."/>
            <person name="Tomsovsky M."/>
            <person name="Tulloss R.E."/>
            <person name="Uehling J."/>
            <person name="Grigoriev I.V."/>
            <person name="Vagvolgyi C."/>
            <person name="Papp T."/>
            <person name="Martin F.M."/>
            <person name="Miettinen O."/>
            <person name="Hibbett D.S."/>
            <person name="Nagy L.G."/>
        </authorList>
    </citation>
    <scope>NUCLEOTIDE SEQUENCE [LARGE SCALE GENOMIC DNA]</scope>
    <source>
        <strain evidence="2 3">CBS 962.96</strain>
    </source>
</reference>
<feature type="non-terminal residue" evidence="2">
    <location>
        <position position="722"/>
    </location>
</feature>
<dbReference type="AlphaFoldDB" id="A0A4S8KQJ7"/>
<feature type="compositionally biased region" description="Polar residues" evidence="1">
    <location>
        <begin position="150"/>
        <end position="176"/>
    </location>
</feature>
<feature type="region of interest" description="Disordered" evidence="1">
    <location>
        <begin position="27"/>
        <end position="176"/>
    </location>
</feature>
<dbReference type="EMBL" id="ML180283">
    <property type="protein sequence ID" value="THU78006.1"/>
    <property type="molecule type" value="Genomic_DNA"/>
</dbReference>
<feature type="compositionally biased region" description="Acidic residues" evidence="1">
    <location>
        <begin position="552"/>
        <end position="564"/>
    </location>
</feature>
<organism evidence="2 3">
    <name type="scientific">Dendrothele bispora (strain CBS 962.96)</name>
    <dbReference type="NCBI Taxonomy" id="1314807"/>
    <lineage>
        <taxon>Eukaryota</taxon>
        <taxon>Fungi</taxon>
        <taxon>Dikarya</taxon>
        <taxon>Basidiomycota</taxon>
        <taxon>Agaricomycotina</taxon>
        <taxon>Agaricomycetes</taxon>
        <taxon>Agaricomycetidae</taxon>
        <taxon>Agaricales</taxon>
        <taxon>Agaricales incertae sedis</taxon>
        <taxon>Dendrothele</taxon>
    </lineage>
</organism>